<evidence type="ECO:0000259" key="6">
    <source>
        <dbReference type="Pfam" id="PF01229"/>
    </source>
</evidence>
<accession>A0A514BPK1</accession>
<dbReference type="PROSITE" id="PS01027">
    <property type="entry name" value="GLYCOSYL_HYDROL_F39"/>
    <property type="match status" value="1"/>
</dbReference>
<organism evidence="7 8">
    <name type="scientific">Marilutibacter alkalisoli</name>
    <dbReference type="NCBI Taxonomy" id="2591633"/>
    <lineage>
        <taxon>Bacteria</taxon>
        <taxon>Pseudomonadati</taxon>
        <taxon>Pseudomonadota</taxon>
        <taxon>Gammaproteobacteria</taxon>
        <taxon>Lysobacterales</taxon>
        <taxon>Lysobacteraceae</taxon>
        <taxon>Marilutibacter</taxon>
    </lineage>
</organism>
<dbReference type="InterPro" id="IPR049165">
    <property type="entry name" value="GH39_as"/>
</dbReference>
<dbReference type="OrthoDB" id="9776971at2"/>
<evidence type="ECO:0000313" key="8">
    <source>
        <dbReference type="Proteomes" id="UP000317199"/>
    </source>
</evidence>
<feature type="active site" description="Proton donor" evidence="4">
    <location>
        <position position="192"/>
    </location>
</feature>
<dbReference type="Proteomes" id="UP000317199">
    <property type="component" value="Chromosome"/>
</dbReference>
<dbReference type="InterPro" id="IPR049166">
    <property type="entry name" value="GH39_cat"/>
</dbReference>
<dbReference type="AlphaFoldDB" id="A0A514BPK1"/>
<comment type="similarity">
    <text evidence="1">Belongs to the glycosyl hydrolase 39 family.</text>
</comment>
<dbReference type="KEGG" id="lyj:FKV23_01645"/>
<dbReference type="SUPFAM" id="SSF51011">
    <property type="entry name" value="Glycosyl hydrolase domain"/>
    <property type="match status" value="1"/>
</dbReference>
<dbReference type="PANTHER" id="PTHR12631">
    <property type="entry name" value="ALPHA-L-IDURONIDASE"/>
    <property type="match status" value="1"/>
</dbReference>
<sequence>MHGVLSNLRRVSLPLVIWAAAFGSAASGVADAAEVSSREITIDLALAERPLDRFFNQSVGSDFPGTLIRPDSQAHLKLAVDELGFRYIRFHDIFHDALGTVQVVDGRTVYDWTRIDQLYDDLLSKGIRPFIELGFTPKAMTTSEQTLFYWKGNTSHPKLEPWRDLVDAFVRHLRERYGVAEVRHWYFEVWNEPNLGDFWERADQQAYFKLYDVTARTIKAIDPTLQVGGPATAGAAWVPEFLEYAHENGVPVDFVTTHTYGVDGGFLDENGESDTKLLSSPDAIVGDVRRVREQIDASPFPSLPLYITEWSTSYTPRDAVHDSYVSAPYILDKIKAAQGLAQGMSYWAYTDLFEEPGPPPTPFHGGFGLINREGVRKPAFFAYKYLHALRGKEIPSSDAESLLATDGASTSALIWNWTYPEQDVSNRPFYTRLVPASPVPAARLTFKHLTAGAYRLQVKRTGFRANDAYSAYIEMGAPASLSDSQLEKLHELTRDLPETDRRIEIGPAGEHTLEIPMRSNDVVLVTLTPESGPPISP</sequence>
<evidence type="ECO:0000256" key="1">
    <source>
        <dbReference type="ARBA" id="ARBA00008875"/>
    </source>
</evidence>
<dbReference type="InterPro" id="IPR051923">
    <property type="entry name" value="Glycosyl_Hydrolase_39"/>
</dbReference>
<dbReference type="Gene3D" id="2.60.40.1500">
    <property type="entry name" value="Glycosyl hydrolase domain, family 39"/>
    <property type="match status" value="1"/>
</dbReference>
<dbReference type="GO" id="GO:0005975">
    <property type="term" value="P:carbohydrate metabolic process"/>
    <property type="evidence" value="ECO:0007669"/>
    <property type="project" value="InterPro"/>
</dbReference>
<dbReference type="PRINTS" id="PR00745">
    <property type="entry name" value="GLHYDRLASE39"/>
</dbReference>
<keyword evidence="5" id="KW-0732">Signal</keyword>
<reference evidence="7 8" key="1">
    <citation type="submission" date="2019-06" db="EMBL/GenBank/DDBJ databases">
        <title>Lysobacter alkalisoli sp. nov. isolated from saline-alkali soil.</title>
        <authorList>
            <person name="Sun J.-Q."/>
            <person name="Xu L."/>
        </authorList>
    </citation>
    <scope>NUCLEOTIDE SEQUENCE [LARGE SCALE GENOMIC DNA]</scope>
    <source>
        <strain evidence="7 8">SJ-36</strain>
    </source>
</reference>
<proteinExistence type="inferred from homology"/>
<dbReference type="SUPFAM" id="SSF51445">
    <property type="entry name" value="(Trans)glycosidases"/>
    <property type="match status" value="1"/>
</dbReference>
<keyword evidence="2" id="KW-0378">Hydrolase</keyword>
<feature type="domain" description="Glycosyl hydrolases family 39 N-terminal catalytic" evidence="6">
    <location>
        <begin position="40"/>
        <end position="501"/>
    </location>
</feature>
<keyword evidence="8" id="KW-1185">Reference proteome</keyword>
<dbReference type="EMBL" id="CP041242">
    <property type="protein sequence ID" value="QDH68949.1"/>
    <property type="molecule type" value="Genomic_DNA"/>
</dbReference>
<dbReference type="GO" id="GO:0004553">
    <property type="term" value="F:hydrolase activity, hydrolyzing O-glycosyl compounds"/>
    <property type="evidence" value="ECO:0007669"/>
    <property type="project" value="InterPro"/>
</dbReference>
<dbReference type="Pfam" id="PF01229">
    <property type="entry name" value="Glyco_hydro_39"/>
    <property type="match status" value="1"/>
</dbReference>
<dbReference type="PANTHER" id="PTHR12631:SF10">
    <property type="entry name" value="BETA-XYLOSIDASE-LIKE PROTEIN-RELATED"/>
    <property type="match status" value="1"/>
</dbReference>
<evidence type="ECO:0000313" key="7">
    <source>
        <dbReference type="EMBL" id="QDH68949.1"/>
    </source>
</evidence>
<evidence type="ECO:0000256" key="5">
    <source>
        <dbReference type="SAM" id="SignalP"/>
    </source>
</evidence>
<keyword evidence="3" id="KW-0326">Glycosidase</keyword>
<dbReference type="Gene3D" id="3.20.20.80">
    <property type="entry name" value="Glycosidases"/>
    <property type="match status" value="1"/>
</dbReference>
<dbReference type="InterPro" id="IPR000514">
    <property type="entry name" value="Glyco_hydro_39"/>
</dbReference>
<evidence type="ECO:0000256" key="2">
    <source>
        <dbReference type="ARBA" id="ARBA00022801"/>
    </source>
</evidence>
<evidence type="ECO:0000256" key="3">
    <source>
        <dbReference type="ARBA" id="ARBA00023295"/>
    </source>
</evidence>
<feature type="signal peptide" evidence="5">
    <location>
        <begin position="1"/>
        <end position="32"/>
    </location>
</feature>
<feature type="chain" id="PRO_5021939749" evidence="5">
    <location>
        <begin position="33"/>
        <end position="537"/>
    </location>
</feature>
<name>A0A514BPK1_9GAMM</name>
<protein>
    <submittedName>
        <fullName evidence="7">Beta-xylosidase</fullName>
    </submittedName>
</protein>
<dbReference type="InterPro" id="IPR017853">
    <property type="entry name" value="GH"/>
</dbReference>
<gene>
    <name evidence="7" type="ORF">FKV23_01645</name>
</gene>
<evidence type="ECO:0000256" key="4">
    <source>
        <dbReference type="PIRSR" id="PIRSR600514-1"/>
    </source>
</evidence>